<dbReference type="EnsemblMetazoa" id="PPAI008471-RA">
    <property type="protein sequence ID" value="PPAI008471-PA"/>
    <property type="gene ID" value="PPAI008471"/>
</dbReference>
<evidence type="ECO:0000313" key="4">
    <source>
        <dbReference type="EnsemblMetazoa" id="PPAI008471-PA"/>
    </source>
</evidence>
<comment type="similarity">
    <text evidence="1">Belongs to the GSKIP family.</text>
</comment>
<accession>A0A1B0DJP7</accession>
<name>A0A1B0DJP7_PHLPP</name>
<dbReference type="SUPFAM" id="SSF103107">
    <property type="entry name" value="Hypothetical protein c14orf129, hspc210"/>
    <property type="match status" value="1"/>
</dbReference>
<evidence type="ECO:0000313" key="5">
    <source>
        <dbReference type="Proteomes" id="UP000092462"/>
    </source>
</evidence>
<dbReference type="EMBL" id="AJVK01065650">
    <property type="status" value="NOT_ANNOTATED_CDS"/>
    <property type="molecule type" value="Genomic_DNA"/>
</dbReference>
<dbReference type="InterPro" id="IPR007967">
    <property type="entry name" value="GSKIP_dom"/>
</dbReference>
<evidence type="ECO:0000256" key="1">
    <source>
        <dbReference type="ARBA" id="ARBA00009571"/>
    </source>
</evidence>
<dbReference type="PANTHER" id="PTHR12490:SF4">
    <property type="entry name" value="GSK3B-INTERACTING PROTEIN"/>
    <property type="match status" value="1"/>
</dbReference>
<dbReference type="Pfam" id="PF05303">
    <property type="entry name" value="GSKIP_dom"/>
    <property type="match status" value="1"/>
</dbReference>
<feature type="compositionally biased region" description="Polar residues" evidence="2">
    <location>
        <begin position="40"/>
        <end position="55"/>
    </location>
</feature>
<feature type="domain" description="GSKIP" evidence="3">
    <location>
        <begin position="59"/>
        <end position="143"/>
    </location>
</feature>
<dbReference type="GO" id="GO:0051018">
    <property type="term" value="F:protein kinase A binding"/>
    <property type="evidence" value="ECO:0007669"/>
    <property type="project" value="TreeGrafter"/>
</dbReference>
<evidence type="ECO:0000256" key="2">
    <source>
        <dbReference type="SAM" id="MobiDB-lite"/>
    </source>
</evidence>
<feature type="region of interest" description="Disordered" evidence="2">
    <location>
        <begin position="40"/>
        <end position="60"/>
    </location>
</feature>
<reference evidence="4" key="1">
    <citation type="submission" date="2022-08" db="UniProtKB">
        <authorList>
            <consortium name="EnsemblMetazoa"/>
        </authorList>
    </citation>
    <scope>IDENTIFICATION</scope>
    <source>
        <strain evidence="4">Israel</strain>
    </source>
</reference>
<dbReference type="InterPro" id="IPR023231">
    <property type="entry name" value="GSKIP_dom_sf"/>
</dbReference>
<keyword evidence="5" id="KW-1185">Reference proteome</keyword>
<sequence>MGKQKAPVFPLPVSAAIRTSPPPRIRGIASAWTSVGRVHSNSSTARPISGKTPNSVRRKTVQVSERLESTDRRIYINATTLEEQNLCICVSSMGFRIVGQHFDTVNPELEEKSKIYETPYALFTDISPLYVKSFGEALQKAMETLAEGSA</sequence>
<dbReference type="Gene3D" id="3.30.2280.10">
    <property type="entry name" value="Hypothetical protein (hspc210)"/>
    <property type="match status" value="1"/>
</dbReference>
<organism evidence="4 5">
    <name type="scientific">Phlebotomus papatasi</name>
    <name type="common">Sandfly</name>
    <dbReference type="NCBI Taxonomy" id="29031"/>
    <lineage>
        <taxon>Eukaryota</taxon>
        <taxon>Metazoa</taxon>
        <taxon>Ecdysozoa</taxon>
        <taxon>Arthropoda</taxon>
        <taxon>Hexapoda</taxon>
        <taxon>Insecta</taxon>
        <taxon>Pterygota</taxon>
        <taxon>Neoptera</taxon>
        <taxon>Endopterygota</taxon>
        <taxon>Diptera</taxon>
        <taxon>Nematocera</taxon>
        <taxon>Psychodoidea</taxon>
        <taxon>Psychodidae</taxon>
        <taxon>Phlebotomus</taxon>
        <taxon>Phlebotomus</taxon>
    </lineage>
</organism>
<dbReference type="Proteomes" id="UP000092462">
    <property type="component" value="Unassembled WGS sequence"/>
</dbReference>
<dbReference type="VEuPathDB" id="VectorBase:PPAPM1_009873"/>
<dbReference type="GO" id="GO:0005737">
    <property type="term" value="C:cytoplasm"/>
    <property type="evidence" value="ECO:0007669"/>
    <property type="project" value="TreeGrafter"/>
</dbReference>
<dbReference type="VEuPathDB" id="VectorBase:PPAI008471"/>
<evidence type="ECO:0000259" key="3">
    <source>
        <dbReference type="Pfam" id="PF05303"/>
    </source>
</evidence>
<proteinExistence type="inferred from homology"/>
<dbReference type="AlphaFoldDB" id="A0A1B0DJP7"/>
<dbReference type="PANTHER" id="PTHR12490">
    <property type="entry name" value="GSK3B-INTERACTING PROTEIN"/>
    <property type="match status" value="1"/>
</dbReference>
<dbReference type="GO" id="GO:0060828">
    <property type="term" value="P:regulation of canonical Wnt signaling pathway"/>
    <property type="evidence" value="ECO:0007669"/>
    <property type="project" value="InterPro"/>
</dbReference>
<protein>
    <recommendedName>
        <fullName evidence="3">GSKIP domain-containing protein</fullName>
    </recommendedName>
</protein>
<dbReference type="GO" id="GO:0019207">
    <property type="term" value="F:kinase regulator activity"/>
    <property type="evidence" value="ECO:0007669"/>
    <property type="project" value="TreeGrafter"/>
</dbReference>
<dbReference type="InterPro" id="IPR037395">
    <property type="entry name" value="GSKIP"/>
</dbReference>